<evidence type="ECO:0000313" key="1">
    <source>
        <dbReference type="EMBL" id="GHO55220.1"/>
    </source>
</evidence>
<gene>
    <name evidence="1" type="ORF">KSB_36950</name>
</gene>
<comment type="caution">
    <text evidence="1">The sequence shown here is derived from an EMBL/GenBank/DDBJ whole genome shotgun (WGS) entry which is preliminary data.</text>
</comment>
<evidence type="ECO:0000313" key="2">
    <source>
        <dbReference type="Proteomes" id="UP000654345"/>
    </source>
</evidence>
<dbReference type="Proteomes" id="UP000654345">
    <property type="component" value="Unassembled WGS sequence"/>
</dbReference>
<reference evidence="1 2" key="1">
    <citation type="journal article" date="2021" name="Int. J. Syst. Evol. Microbiol.">
        <title>Reticulibacter mediterranei gen. nov., sp. nov., within the new family Reticulibacteraceae fam. nov., and Ktedonospora formicarum gen. nov., sp. nov., Ktedonobacter robiniae sp. nov., Dictyobacter formicarum sp. nov. and Dictyobacter arantiisoli sp. nov., belonging to the class Ktedonobacteria.</title>
        <authorList>
            <person name="Yabe S."/>
            <person name="Zheng Y."/>
            <person name="Wang C.M."/>
            <person name="Sakai Y."/>
            <person name="Abe K."/>
            <person name="Yokota A."/>
            <person name="Donadio S."/>
            <person name="Cavaletti L."/>
            <person name="Monciardini P."/>
        </authorList>
    </citation>
    <scope>NUCLEOTIDE SEQUENCE [LARGE SCALE GENOMIC DNA]</scope>
    <source>
        <strain evidence="1 2">SOSP1-30</strain>
    </source>
</reference>
<accession>A0ABQ3URZ7</accession>
<keyword evidence="2" id="KW-1185">Reference proteome</keyword>
<name>A0ABQ3URZ7_9CHLR</name>
<protein>
    <submittedName>
        <fullName evidence="1">Uncharacterized protein</fullName>
    </submittedName>
</protein>
<organism evidence="1 2">
    <name type="scientific">Ktedonobacter robiniae</name>
    <dbReference type="NCBI Taxonomy" id="2778365"/>
    <lineage>
        <taxon>Bacteria</taxon>
        <taxon>Bacillati</taxon>
        <taxon>Chloroflexota</taxon>
        <taxon>Ktedonobacteria</taxon>
        <taxon>Ktedonobacterales</taxon>
        <taxon>Ktedonobacteraceae</taxon>
        <taxon>Ktedonobacter</taxon>
    </lineage>
</organism>
<sequence>MWEAIVVLPDYSFDPSEDPAIIITPTVPDTTVHYSTLFGNIRTLDGGKVGLFAVQ</sequence>
<proteinExistence type="predicted"/>
<dbReference type="EMBL" id="BNJG01000001">
    <property type="protein sequence ID" value="GHO55220.1"/>
    <property type="molecule type" value="Genomic_DNA"/>
</dbReference>